<dbReference type="InterPro" id="IPR044861">
    <property type="entry name" value="IPNS-like_FE2OG_OXY"/>
</dbReference>
<dbReference type="AlphaFoldDB" id="A0A813J3Y4"/>
<protein>
    <recommendedName>
        <fullName evidence="2">Isopenicillin N synthase-like Fe(2+) 2OG dioxygenase domain-containing protein</fullName>
    </recommendedName>
</protein>
<feature type="domain" description="Isopenicillin N synthase-like Fe(2+) 2OG dioxygenase" evidence="2">
    <location>
        <begin position="107"/>
        <end position="197"/>
    </location>
</feature>
<evidence type="ECO:0000259" key="2">
    <source>
        <dbReference type="Pfam" id="PF03171"/>
    </source>
</evidence>
<gene>
    <name evidence="3" type="ORF">PGLA2088_LOCUS15772</name>
</gene>
<proteinExistence type="predicted"/>
<organism evidence="3 4">
    <name type="scientific">Polarella glacialis</name>
    <name type="common">Dinoflagellate</name>
    <dbReference type="NCBI Taxonomy" id="89957"/>
    <lineage>
        <taxon>Eukaryota</taxon>
        <taxon>Sar</taxon>
        <taxon>Alveolata</taxon>
        <taxon>Dinophyceae</taxon>
        <taxon>Suessiales</taxon>
        <taxon>Suessiaceae</taxon>
        <taxon>Polarella</taxon>
    </lineage>
</organism>
<feature type="region of interest" description="Disordered" evidence="1">
    <location>
        <begin position="1"/>
        <end position="30"/>
    </location>
</feature>
<dbReference type="InterPro" id="IPR027443">
    <property type="entry name" value="IPNS-like_sf"/>
</dbReference>
<dbReference type="EMBL" id="CAJNNW010019682">
    <property type="protein sequence ID" value="CAE8664967.1"/>
    <property type="molecule type" value="Genomic_DNA"/>
</dbReference>
<name>A0A813J3Y4_POLGL</name>
<dbReference type="SUPFAM" id="SSF51197">
    <property type="entry name" value="Clavaminate synthase-like"/>
    <property type="match status" value="1"/>
</dbReference>
<dbReference type="Pfam" id="PF03171">
    <property type="entry name" value="2OG-FeII_Oxy"/>
    <property type="match status" value="1"/>
</dbReference>
<comment type="caution">
    <text evidence="3">The sequence shown here is derived from an EMBL/GenBank/DDBJ whole genome shotgun (WGS) entry which is preliminary data.</text>
</comment>
<dbReference type="Gene3D" id="2.60.120.330">
    <property type="entry name" value="B-lactam Antibiotic, Isopenicillin N Synthase, Chain"/>
    <property type="match status" value="1"/>
</dbReference>
<accession>A0A813J3Y4</accession>
<reference evidence="3" key="1">
    <citation type="submission" date="2021-02" db="EMBL/GenBank/DDBJ databases">
        <authorList>
            <person name="Dougan E. K."/>
            <person name="Rhodes N."/>
            <person name="Thang M."/>
            <person name="Chan C."/>
        </authorList>
    </citation>
    <scope>NUCLEOTIDE SEQUENCE</scope>
</reference>
<evidence type="ECO:0000256" key="1">
    <source>
        <dbReference type="SAM" id="MobiDB-lite"/>
    </source>
</evidence>
<dbReference type="Proteomes" id="UP000626109">
    <property type="component" value="Unassembled WGS sequence"/>
</dbReference>
<sequence length="251" mass="26785">MPSDASPTMRCIHYDRPGESRGQGDVAKQASRPPIVGATVRIVGLEGVDTALNGLKGSVLAVESNSVVVSTAAAPEAVVRDRVDRSRSIGVPLGNVRMISPSTPGMYPAHTDSSLVTVAPRSSAAGLEAKDLRTGEWFNIEDAMEPDECLVFVGDPMDYASGHRYPALMHRPAVCSGRSGQAALPQEGARISTPFFLYPRGEAVLAPIGLPPLVFDDLNGNVHGCRDRFPWKNQSCYYSDLVYSEVDGKGT</sequence>
<evidence type="ECO:0000313" key="3">
    <source>
        <dbReference type="EMBL" id="CAE8664967.1"/>
    </source>
</evidence>
<evidence type="ECO:0000313" key="4">
    <source>
        <dbReference type="Proteomes" id="UP000626109"/>
    </source>
</evidence>